<dbReference type="OrthoDB" id="667577at2759"/>
<feature type="region of interest" description="Disordered" evidence="1">
    <location>
        <begin position="1"/>
        <end position="24"/>
    </location>
</feature>
<evidence type="ECO:0000313" key="2">
    <source>
        <dbReference type="EMBL" id="CEL02125.1"/>
    </source>
</evidence>
<protein>
    <submittedName>
        <fullName evidence="2">Uncharacterized protein</fullName>
    </submittedName>
</protein>
<proteinExistence type="predicted"/>
<gene>
    <name evidence="2" type="ORF">ASPCAL03297</name>
</gene>
<keyword evidence="3" id="KW-1185">Reference proteome</keyword>
<accession>A0A0U5FU61</accession>
<dbReference type="AlphaFoldDB" id="A0A0U5FU61"/>
<evidence type="ECO:0000256" key="1">
    <source>
        <dbReference type="SAM" id="MobiDB-lite"/>
    </source>
</evidence>
<evidence type="ECO:0000313" key="3">
    <source>
        <dbReference type="Proteomes" id="UP000054771"/>
    </source>
</evidence>
<dbReference type="Proteomes" id="UP000054771">
    <property type="component" value="Unassembled WGS sequence"/>
</dbReference>
<name>A0A0U5FU61_ASPCI</name>
<dbReference type="EMBL" id="CDMC01000003">
    <property type="protein sequence ID" value="CEL02125.1"/>
    <property type="molecule type" value="Genomic_DNA"/>
</dbReference>
<feature type="compositionally biased region" description="Polar residues" evidence="1">
    <location>
        <begin position="1"/>
        <end position="18"/>
    </location>
</feature>
<sequence length="57" mass="6315">MPTTRRTNPGAATSSTGASRKRTTPYAKFMHETLPKFKEQHPGTLHKDAFRTVADGK</sequence>
<reference evidence="3" key="1">
    <citation type="journal article" date="2016" name="Genome Announc.">
        <title>Draft genome sequences of fungus Aspergillus calidoustus.</title>
        <authorList>
            <person name="Horn F."/>
            <person name="Linde J."/>
            <person name="Mattern D.J."/>
            <person name="Walther G."/>
            <person name="Guthke R."/>
            <person name="Scherlach K."/>
            <person name="Martin K."/>
            <person name="Brakhage A.A."/>
            <person name="Petzke L."/>
            <person name="Valiante V."/>
        </authorList>
    </citation>
    <scope>NUCLEOTIDE SEQUENCE [LARGE SCALE GENOMIC DNA]</scope>
    <source>
        <strain evidence="3">SF006504</strain>
    </source>
</reference>
<organism evidence="2 3">
    <name type="scientific">Aspergillus calidoustus</name>
    <dbReference type="NCBI Taxonomy" id="454130"/>
    <lineage>
        <taxon>Eukaryota</taxon>
        <taxon>Fungi</taxon>
        <taxon>Dikarya</taxon>
        <taxon>Ascomycota</taxon>
        <taxon>Pezizomycotina</taxon>
        <taxon>Eurotiomycetes</taxon>
        <taxon>Eurotiomycetidae</taxon>
        <taxon>Eurotiales</taxon>
        <taxon>Aspergillaceae</taxon>
        <taxon>Aspergillus</taxon>
        <taxon>Aspergillus subgen. Nidulantes</taxon>
    </lineage>
</organism>